<gene>
    <name evidence="13" type="ORF">ABW286_15960</name>
</gene>
<dbReference type="InterPro" id="IPR011527">
    <property type="entry name" value="ABC1_TM_dom"/>
</dbReference>
<evidence type="ECO:0000256" key="10">
    <source>
        <dbReference type="SAM" id="Phobius"/>
    </source>
</evidence>
<reference evidence="13 14" key="1">
    <citation type="submission" date="2024-07" db="EMBL/GenBank/DDBJ databases">
        <authorList>
            <person name="Dulla G.F.J."/>
            <person name="Delorm J.G."/>
        </authorList>
    </citation>
    <scope>NUCLEOTIDE SEQUENCE [LARGE SCALE GENOMIC DNA]</scope>
    <source>
        <strain evidence="13 14">JGD 233</strain>
    </source>
</reference>
<comment type="similarity">
    <text evidence="2">Belongs to the ABC transporter superfamily. Drug exporter-2 (TC 3.A.1.117) family.</text>
</comment>
<dbReference type="InterPro" id="IPR003439">
    <property type="entry name" value="ABC_transporter-like_ATP-bd"/>
</dbReference>
<evidence type="ECO:0000256" key="8">
    <source>
        <dbReference type="ARBA" id="ARBA00023136"/>
    </source>
</evidence>
<evidence type="ECO:0000256" key="1">
    <source>
        <dbReference type="ARBA" id="ARBA00004651"/>
    </source>
</evidence>
<keyword evidence="8 10" id="KW-0472">Membrane</keyword>
<dbReference type="RefSeq" id="WP_367168078.1">
    <property type="nucleotide sequence ID" value="NZ_JBFKZN010000008.1"/>
</dbReference>
<dbReference type="SUPFAM" id="SSF52540">
    <property type="entry name" value="P-loop containing nucleoside triphosphate hydrolases"/>
    <property type="match status" value="1"/>
</dbReference>
<evidence type="ECO:0000256" key="7">
    <source>
        <dbReference type="ARBA" id="ARBA00022989"/>
    </source>
</evidence>
<evidence type="ECO:0000313" key="13">
    <source>
        <dbReference type="EMBL" id="MEW5290655.1"/>
    </source>
</evidence>
<dbReference type="InterPro" id="IPR036640">
    <property type="entry name" value="ABC1_TM_sf"/>
</dbReference>
<keyword evidence="6 13" id="KW-0067">ATP-binding</keyword>
<feature type="transmembrane region" description="Helical" evidence="10">
    <location>
        <begin position="152"/>
        <end position="171"/>
    </location>
</feature>
<dbReference type="PANTHER" id="PTHR43394:SF1">
    <property type="entry name" value="ATP-BINDING CASSETTE SUB-FAMILY B MEMBER 10, MITOCHONDRIAL"/>
    <property type="match status" value="1"/>
</dbReference>
<dbReference type="Pfam" id="PF00664">
    <property type="entry name" value="ABC_membrane"/>
    <property type="match status" value="1"/>
</dbReference>
<comment type="caution">
    <text evidence="13">The sequence shown here is derived from an EMBL/GenBank/DDBJ whole genome shotgun (WGS) entry which is preliminary data.</text>
</comment>
<dbReference type="Gene3D" id="3.40.50.300">
    <property type="entry name" value="P-loop containing nucleotide triphosphate hydrolases"/>
    <property type="match status" value="1"/>
</dbReference>
<dbReference type="CDD" id="cd18564">
    <property type="entry name" value="ABC_6TM_exporter_like"/>
    <property type="match status" value="1"/>
</dbReference>
<dbReference type="InterPro" id="IPR027417">
    <property type="entry name" value="P-loop_NTPase"/>
</dbReference>
<evidence type="ECO:0000256" key="6">
    <source>
        <dbReference type="ARBA" id="ARBA00022840"/>
    </source>
</evidence>
<dbReference type="Gene3D" id="1.20.1560.10">
    <property type="entry name" value="ABC transporter type 1, transmembrane domain"/>
    <property type="match status" value="1"/>
</dbReference>
<organism evidence="13 14">
    <name type="scientific">Erwinia papayae</name>
    <dbReference type="NCBI Taxonomy" id="206499"/>
    <lineage>
        <taxon>Bacteria</taxon>
        <taxon>Pseudomonadati</taxon>
        <taxon>Pseudomonadota</taxon>
        <taxon>Gammaproteobacteria</taxon>
        <taxon>Enterobacterales</taxon>
        <taxon>Erwiniaceae</taxon>
        <taxon>Erwinia</taxon>
    </lineage>
</organism>
<evidence type="ECO:0000256" key="9">
    <source>
        <dbReference type="ARBA" id="ARBA00034018"/>
    </source>
</evidence>
<evidence type="ECO:0000313" key="14">
    <source>
        <dbReference type="Proteomes" id="UP001554567"/>
    </source>
</evidence>
<dbReference type="InterPro" id="IPR017871">
    <property type="entry name" value="ABC_transporter-like_CS"/>
</dbReference>
<comment type="subcellular location">
    <subcellularLocation>
        <location evidence="1">Cell membrane</location>
        <topology evidence="1">Multi-pass membrane protein</topology>
    </subcellularLocation>
</comment>
<dbReference type="PROSITE" id="PS50929">
    <property type="entry name" value="ABC_TM1F"/>
    <property type="match status" value="1"/>
</dbReference>
<keyword evidence="4 10" id="KW-0812">Transmembrane</keyword>
<dbReference type="PROSITE" id="PS50893">
    <property type="entry name" value="ABC_TRANSPORTER_2"/>
    <property type="match status" value="1"/>
</dbReference>
<evidence type="ECO:0000259" key="11">
    <source>
        <dbReference type="PROSITE" id="PS50893"/>
    </source>
</evidence>
<accession>A0ABV3N4A7</accession>
<comment type="catalytic activity">
    <reaction evidence="9">
        <text>ATP + H2O + xenobioticSide 1 = ADP + phosphate + xenobioticSide 2.</text>
        <dbReference type="EC" id="7.6.2.2"/>
    </reaction>
</comment>
<name>A0ABV3N4A7_9GAMM</name>
<evidence type="ECO:0000256" key="4">
    <source>
        <dbReference type="ARBA" id="ARBA00022692"/>
    </source>
</evidence>
<dbReference type="SUPFAM" id="SSF90123">
    <property type="entry name" value="ABC transporter transmembrane region"/>
    <property type="match status" value="1"/>
</dbReference>
<keyword evidence="7 10" id="KW-1133">Transmembrane helix</keyword>
<proteinExistence type="inferred from homology"/>
<evidence type="ECO:0000256" key="5">
    <source>
        <dbReference type="ARBA" id="ARBA00022741"/>
    </source>
</evidence>
<dbReference type="SMART" id="SM00382">
    <property type="entry name" value="AAA"/>
    <property type="match status" value="1"/>
</dbReference>
<evidence type="ECO:0000259" key="12">
    <source>
        <dbReference type="PROSITE" id="PS50929"/>
    </source>
</evidence>
<dbReference type="InterPro" id="IPR039421">
    <property type="entry name" value="Type_1_exporter"/>
</dbReference>
<keyword evidence="14" id="KW-1185">Reference proteome</keyword>
<dbReference type="GO" id="GO:0005524">
    <property type="term" value="F:ATP binding"/>
    <property type="evidence" value="ECO:0007669"/>
    <property type="project" value="UniProtKB-KW"/>
</dbReference>
<dbReference type="Proteomes" id="UP001554567">
    <property type="component" value="Unassembled WGS sequence"/>
</dbReference>
<dbReference type="EC" id="7.6.2.2" evidence="3"/>
<keyword evidence="5" id="KW-0547">Nucleotide-binding</keyword>
<dbReference type="PANTHER" id="PTHR43394">
    <property type="entry name" value="ATP-DEPENDENT PERMEASE MDL1, MITOCHONDRIAL"/>
    <property type="match status" value="1"/>
</dbReference>
<evidence type="ECO:0000256" key="3">
    <source>
        <dbReference type="ARBA" id="ARBA00012191"/>
    </source>
</evidence>
<feature type="transmembrane region" description="Helical" evidence="10">
    <location>
        <begin position="177"/>
        <end position="194"/>
    </location>
</feature>
<dbReference type="PROSITE" id="PS00211">
    <property type="entry name" value="ABC_TRANSPORTER_1"/>
    <property type="match status" value="1"/>
</dbReference>
<evidence type="ECO:0000256" key="2">
    <source>
        <dbReference type="ARBA" id="ARBA00006526"/>
    </source>
</evidence>
<dbReference type="EMBL" id="JBFKZN010000008">
    <property type="protein sequence ID" value="MEW5290655.1"/>
    <property type="molecule type" value="Genomic_DNA"/>
</dbReference>
<feature type="domain" description="ABC transporter" evidence="11">
    <location>
        <begin position="358"/>
        <end position="597"/>
    </location>
</feature>
<feature type="transmembrane region" description="Helical" evidence="10">
    <location>
        <begin position="271"/>
        <end position="289"/>
    </location>
</feature>
<protein>
    <recommendedName>
        <fullName evidence="3">ABC-type xenobiotic transporter</fullName>
        <ecNumber evidence="3">7.6.2.2</ecNumber>
    </recommendedName>
</protein>
<feature type="domain" description="ABC transmembrane type-1" evidence="12">
    <location>
        <begin position="26"/>
        <end position="324"/>
    </location>
</feature>
<sequence>MMKSHPWLRVARRFSPWLRQQRGLIIQALIALLLSTGMRLLEPWPLAFIIDDLLNQHGSRIESKLDALLPEMSLENLLLLCAASVVVIAAVKAGLSYLSTIGLAVAGSRVISGVRQELFNHLQRLSLTFHQQAKTGDLTTRLVNDIGMLREAIITALVPLLANMLILIGMFAMMLYINLQMTLLSLLLMPLIIWSTRQTSGKVHKVSRDQRKREGALAASTAEFLGAIGVVQALSLEAVAARSFASDDGKSMQQNVRSRRLLAGLERKVDLIIAVATAIVLFYGATNVLKGVMSAGDLLIFVSYLKNSFRPVREYARYAGRLSKALAAGERVVALLEEKPEIVDREDATALQRVEGNICFERVSFGYPSASRSGQNTLHQISFYLRSGESLAIVGPSGTGKSTLLSLLLRLYDPQEGRITIDGKDLRYCTIKSVRQSISYVPQDNLLFGLSIRENIALAATEAVTDEQIYAAARLARAHEFILRLPDGYDTILSERGNSLSGGQRQRISLARAAIRSAPVLLLDEPATGLDSESEHHLIAALSQLMVDRTTLIVTHNLAFAARAQRIMVIDEGQVMELGAHAQLLASGGRYAELWALQQSDALRQIAI</sequence>
<dbReference type="InterPro" id="IPR003593">
    <property type="entry name" value="AAA+_ATPase"/>
</dbReference>
<feature type="transmembrane region" description="Helical" evidence="10">
    <location>
        <begin position="77"/>
        <end position="106"/>
    </location>
</feature>
<dbReference type="Pfam" id="PF00005">
    <property type="entry name" value="ABC_tran"/>
    <property type="match status" value="1"/>
</dbReference>